<accession>A0A1V0N685</accession>
<feature type="binding site" evidence="11">
    <location>
        <position position="92"/>
    </location>
    <ligand>
        <name>FMN</name>
        <dbReference type="ChEBI" id="CHEBI:58210"/>
    </ligand>
</feature>
<evidence type="ECO:0000256" key="5">
    <source>
        <dbReference type="ARBA" id="ARBA00022723"/>
    </source>
</evidence>
<evidence type="ECO:0000313" key="14">
    <source>
        <dbReference type="EMBL" id="NOL61102.1"/>
    </source>
</evidence>
<dbReference type="GO" id="GO:0005737">
    <property type="term" value="C:cytoplasm"/>
    <property type="evidence" value="ECO:0007669"/>
    <property type="project" value="UniProtKB-SubCell"/>
</dbReference>
<dbReference type="GeneID" id="16025109"/>
<keyword evidence="5 11" id="KW-0479">Metal-binding</keyword>
<dbReference type="GO" id="GO:0006207">
    <property type="term" value="P:'de novo' pyrimidine nucleobase biosynthetic process"/>
    <property type="evidence" value="ECO:0007669"/>
    <property type="project" value="InterPro"/>
</dbReference>
<dbReference type="HAMAP" id="MF_00354">
    <property type="entry name" value="Idi_2"/>
    <property type="match status" value="1"/>
</dbReference>
<comment type="subcellular location">
    <subcellularLocation>
        <location evidence="11">Cytoplasm</location>
    </subcellularLocation>
</comment>
<evidence type="ECO:0000256" key="1">
    <source>
        <dbReference type="ARBA" id="ARBA00001917"/>
    </source>
</evidence>
<evidence type="ECO:0000256" key="2">
    <source>
        <dbReference type="ARBA" id="ARBA00022490"/>
    </source>
</evidence>
<feature type="binding site" evidence="11">
    <location>
        <begin position="92"/>
        <end position="94"/>
    </location>
    <ligand>
        <name>substrate</name>
    </ligand>
</feature>
<comment type="cofactor">
    <cofactor evidence="11">
        <name>Mg(2+)</name>
        <dbReference type="ChEBI" id="CHEBI:18420"/>
    </cofactor>
</comment>
<dbReference type="Gene3D" id="3.20.20.70">
    <property type="entry name" value="Aldolase class I"/>
    <property type="match status" value="1"/>
</dbReference>
<comment type="cofactor">
    <cofactor evidence="11">
        <name>NADPH</name>
        <dbReference type="ChEBI" id="CHEBI:57783"/>
    </cofactor>
</comment>
<dbReference type="PROSITE" id="PS00912">
    <property type="entry name" value="DHODEHASE_2"/>
    <property type="match status" value="1"/>
</dbReference>
<dbReference type="GO" id="GO:0070402">
    <property type="term" value="F:NADPH binding"/>
    <property type="evidence" value="ECO:0007669"/>
    <property type="project" value="UniProtKB-UniRule"/>
</dbReference>
<dbReference type="EC" id="5.3.3.2" evidence="11"/>
<keyword evidence="6 11" id="KW-0460">Magnesium</keyword>
<evidence type="ECO:0000259" key="12">
    <source>
        <dbReference type="Pfam" id="PF01070"/>
    </source>
</evidence>
<evidence type="ECO:0000256" key="9">
    <source>
        <dbReference type="ARBA" id="ARBA00023235"/>
    </source>
</evidence>
<evidence type="ECO:0000313" key="13">
    <source>
        <dbReference type="EMBL" id="ARD85668.1"/>
    </source>
</evidence>
<dbReference type="PANTHER" id="PTHR43665:SF1">
    <property type="entry name" value="ISOPENTENYL-DIPHOSPHATE DELTA-ISOMERASE"/>
    <property type="match status" value="1"/>
</dbReference>
<keyword evidence="7 11" id="KW-0521">NADP</keyword>
<dbReference type="AlphaFoldDB" id="A0A1V0N685"/>
<dbReference type="InterPro" id="IPR000262">
    <property type="entry name" value="FMN-dep_DH"/>
</dbReference>
<dbReference type="GeneID" id="84218453"/>
<name>A0A1V0N685_9ARCH</name>
<feature type="binding site" evidence="11">
    <location>
        <position position="189"/>
    </location>
    <ligand>
        <name>FMN</name>
        <dbReference type="ChEBI" id="CHEBI:58210"/>
    </ligand>
</feature>
<dbReference type="InterPro" id="IPR011179">
    <property type="entry name" value="IPdP_isomerase"/>
</dbReference>
<evidence type="ECO:0000313" key="16">
    <source>
        <dbReference type="Proteomes" id="UP000546917"/>
    </source>
</evidence>
<feature type="binding site" evidence="11">
    <location>
        <position position="219"/>
    </location>
    <ligand>
        <name>FMN</name>
        <dbReference type="ChEBI" id="CHEBI:58210"/>
    </ligand>
</feature>
<evidence type="ECO:0000256" key="3">
    <source>
        <dbReference type="ARBA" id="ARBA00022630"/>
    </source>
</evidence>
<comment type="cofactor">
    <cofactor evidence="1 11">
        <name>FMN</name>
        <dbReference type="ChEBI" id="CHEBI:58210"/>
    </cofactor>
</comment>
<feature type="binding site" evidence="11">
    <location>
        <position position="159"/>
    </location>
    <ligand>
        <name>substrate</name>
    </ligand>
</feature>
<dbReference type="RefSeq" id="WP_009886979.1">
    <property type="nucleotide sequence ID" value="NZ_CP015363.1"/>
</dbReference>
<dbReference type="GO" id="GO:0000287">
    <property type="term" value="F:magnesium ion binding"/>
    <property type="evidence" value="ECO:0007669"/>
    <property type="project" value="UniProtKB-UniRule"/>
</dbReference>
<dbReference type="KEGG" id="fai:FAD_1829"/>
<proteinExistence type="inferred from homology"/>
<keyword evidence="15" id="KW-1185">Reference proteome</keyword>
<evidence type="ECO:0000256" key="8">
    <source>
        <dbReference type="ARBA" id="ARBA00023229"/>
    </source>
</evidence>
<feature type="binding site" evidence="11">
    <location>
        <position position="120"/>
    </location>
    <ligand>
        <name>FMN</name>
        <dbReference type="ChEBI" id="CHEBI:58210"/>
    </ligand>
</feature>
<comment type="similarity">
    <text evidence="11">Belongs to the IPP isomerase type 2 family.</text>
</comment>
<feature type="domain" description="FMN-dependent dehydrogenase" evidence="12">
    <location>
        <begin position="196"/>
        <end position="333"/>
    </location>
</feature>
<feature type="binding site" evidence="11">
    <location>
        <begin position="269"/>
        <end position="271"/>
    </location>
    <ligand>
        <name>FMN</name>
        <dbReference type="ChEBI" id="CHEBI:58210"/>
    </ligand>
</feature>
<feature type="binding site" evidence="11">
    <location>
        <begin position="62"/>
        <end position="64"/>
    </location>
    <ligand>
        <name>FMN</name>
        <dbReference type="ChEBI" id="CHEBI:58210"/>
    </ligand>
</feature>
<dbReference type="PANTHER" id="PTHR43665">
    <property type="entry name" value="ISOPENTENYL-DIPHOSPHATE DELTA-ISOMERASE"/>
    <property type="match status" value="1"/>
</dbReference>
<dbReference type="NCBIfam" id="TIGR02151">
    <property type="entry name" value="IPP_isom_2"/>
    <property type="match status" value="1"/>
</dbReference>
<dbReference type="EMBL" id="CP015363">
    <property type="protein sequence ID" value="ARD85668.1"/>
    <property type="molecule type" value="Genomic_DNA"/>
</dbReference>
<comment type="function">
    <text evidence="11">Involved in the biosynthesis of isoprenoids. Catalyzes the 1,3-allylic rearrangement of the homoallylic substrate isopentenyl (IPP) to its allylic isomer, dimethylallyl diphosphate (DMAPP).</text>
</comment>
<dbReference type="CDD" id="cd02811">
    <property type="entry name" value="IDI-2_FMN"/>
    <property type="match status" value="1"/>
</dbReference>
<feature type="binding site" evidence="11">
    <location>
        <begin position="290"/>
        <end position="291"/>
    </location>
    <ligand>
        <name>FMN</name>
        <dbReference type="ChEBI" id="CHEBI:58210"/>
    </ligand>
</feature>
<dbReference type="InterPro" id="IPR001295">
    <property type="entry name" value="Dihydroorotate_DH_CS"/>
</dbReference>
<sequence length="349" mass="38866">MIENRKEEHINIAENMNVTSEHNFWDDIRLIHRAIPEVDYDSINTKINFLGTEFGLPFLISSMTGGTEKARKINENLARAAEEFKIGMGVGSMRAAIENKNIADTFSVINNYKIPARFANIGAPQLIGQEKPPISDKDIEYIFNLIGAKYLIVHFNFLQEMVQPEGDKNARGVMSRLKEIAKSYPVIAKETGSGFSRDDALELKDAGVKAIDVGGLGGTSFAAIEYYRAEKIQNKEKMHTGQTFWNWGVPSPASIKFCSVGLPIIGSGGIRNGQDVVKSIIMGADMGAMARNFLKDADTSYEDLVFHIKNIIKDIKISMFLTASKDVSELKNKRYIVLDPLYSWLNQGD</sequence>
<dbReference type="GO" id="GO:0016627">
    <property type="term" value="F:oxidoreductase activity, acting on the CH-CH group of donors"/>
    <property type="evidence" value="ECO:0007669"/>
    <property type="project" value="InterPro"/>
</dbReference>
<dbReference type="GO" id="GO:0008299">
    <property type="term" value="P:isoprenoid biosynthetic process"/>
    <property type="evidence" value="ECO:0007669"/>
    <property type="project" value="UniProtKB-UniRule"/>
</dbReference>
<dbReference type="GO" id="GO:0010181">
    <property type="term" value="F:FMN binding"/>
    <property type="evidence" value="ECO:0007669"/>
    <property type="project" value="UniProtKB-UniRule"/>
</dbReference>
<protein>
    <recommendedName>
        <fullName evidence="11">Isopentenyl-diphosphate delta-isomerase</fullName>
        <shortName evidence="11">IPP isomerase</shortName>
        <ecNumber evidence="11">5.3.3.2</ecNumber>
    </recommendedName>
    <alternativeName>
        <fullName evidence="11">Isopentenyl diphosphate:dimethylallyl diphosphate isomerase</fullName>
    </alternativeName>
    <alternativeName>
        <fullName evidence="11">Isopentenyl pyrophosphate isomerase</fullName>
    </alternativeName>
    <alternativeName>
        <fullName evidence="11">Type 2 isopentenyl diphosphate isomerase</fullName>
        <shortName evidence="11">IDI-2</shortName>
    </alternativeName>
</protein>
<feature type="domain" description="FMN-dependent dehydrogenase" evidence="12">
    <location>
        <begin position="15"/>
        <end position="94"/>
    </location>
</feature>
<keyword evidence="3 11" id="KW-0285">Flavoprotein</keyword>
<dbReference type="PIRSF" id="PIRSF003314">
    <property type="entry name" value="IPP_isomerase"/>
    <property type="match status" value="1"/>
</dbReference>
<dbReference type="STRING" id="74969.FAD_1829"/>
<keyword evidence="4 11" id="KW-0288">FMN</keyword>
<reference evidence="14 16" key="2">
    <citation type="submission" date="2020-05" db="EMBL/GenBank/DDBJ databases">
        <authorList>
            <person name="Zhang R."/>
        </authorList>
    </citation>
    <scope>NUCLEOTIDE SEQUENCE [LARGE SCALE GENOMIC DNA]</scope>
    <source>
        <strain evidence="14 16">DSM 28986</strain>
    </source>
</reference>
<feature type="binding site" evidence="11">
    <location>
        <position position="160"/>
    </location>
    <ligand>
        <name>Mg(2+)</name>
        <dbReference type="ChEBI" id="CHEBI:18420"/>
    </ligand>
</feature>
<keyword evidence="8 11" id="KW-0414">Isoprene biosynthesis</keyword>
<comment type="catalytic activity">
    <reaction evidence="11">
        <text>isopentenyl diphosphate = dimethylallyl diphosphate</text>
        <dbReference type="Rhea" id="RHEA:23284"/>
        <dbReference type="ChEBI" id="CHEBI:57623"/>
        <dbReference type="ChEBI" id="CHEBI:128769"/>
        <dbReference type="EC" id="5.3.3.2"/>
    </reaction>
</comment>
<evidence type="ECO:0000313" key="15">
    <source>
        <dbReference type="Proteomes" id="UP000192050"/>
    </source>
</evidence>
<evidence type="ECO:0000256" key="4">
    <source>
        <dbReference type="ARBA" id="ARBA00022643"/>
    </source>
</evidence>
<evidence type="ECO:0000256" key="6">
    <source>
        <dbReference type="ARBA" id="ARBA00022842"/>
    </source>
</evidence>
<organism evidence="13 15">
    <name type="scientific">Ferroplasma acidiphilum</name>
    <dbReference type="NCBI Taxonomy" id="74969"/>
    <lineage>
        <taxon>Archaea</taxon>
        <taxon>Methanobacteriati</taxon>
        <taxon>Thermoplasmatota</taxon>
        <taxon>Thermoplasmata</taxon>
        <taxon>Thermoplasmatales</taxon>
        <taxon>Ferroplasmaceae</taxon>
        <taxon>Ferroplasma</taxon>
    </lineage>
</organism>
<dbReference type="Pfam" id="PF01070">
    <property type="entry name" value="FMN_dh"/>
    <property type="match status" value="2"/>
</dbReference>
<reference evidence="13 15" key="1">
    <citation type="submission" date="2011-10" db="EMBL/GenBank/DDBJ databases">
        <title>Metabolic and evolutionary patterns in the extreme acidophile Ferroplasma acidiphilum.</title>
        <authorList>
            <person name="Golyshina O.V."/>
            <person name="Kozyavkin S.A."/>
            <person name="Tatusov R.L."/>
            <person name="Slesarev A.I."/>
            <person name="Golyshin P.N."/>
        </authorList>
    </citation>
    <scope>NUCLEOTIDE SEQUENCE [LARGE SCALE GENOMIC DNA]</scope>
    <source>
        <strain evidence="13">Berkeley</strain>
        <strain evidence="15">Y</strain>
    </source>
</reference>
<comment type="subunit">
    <text evidence="10 11">Homooctamer. Dimer of tetramers.</text>
</comment>
<gene>
    <name evidence="11 14" type="primary">fni</name>
    <name evidence="13" type="ORF">FAD_1829</name>
    <name evidence="14" type="ORF">HLB00_09760</name>
</gene>
<keyword evidence="9 11" id="KW-0413">Isomerase</keyword>
<dbReference type="EMBL" id="JABGBP010000435">
    <property type="protein sequence ID" value="NOL61102.1"/>
    <property type="molecule type" value="Genomic_DNA"/>
</dbReference>
<dbReference type="Proteomes" id="UP000546917">
    <property type="component" value="Unassembled WGS sequence"/>
</dbReference>
<dbReference type="InterPro" id="IPR013785">
    <property type="entry name" value="Aldolase_TIM"/>
</dbReference>
<evidence type="ECO:0000256" key="10">
    <source>
        <dbReference type="ARBA" id="ARBA00025810"/>
    </source>
</evidence>
<dbReference type="GO" id="GO:0004452">
    <property type="term" value="F:isopentenyl-diphosphate delta-isomerase activity"/>
    <property type="evidence" value="ECO:0007669"/>
    <property type="project" value="UniProtKB-UniRule"/>
</dbReference>
<dbReference type="Proteomes" id="UP000192050">
    <property type="component" value="Chromosome"/>
</dbReference>
<feature type="binding site" evidence="11">
    <location>
        <begin position="5"/>
        <end position="6"/>
    </location>
    <ligand>
        <name>substrate</name>
    </ligand>
</feature>
<comment type="caution">
    <text evidence="11">Lacks conserved residue(s) required for the propagation of feature annotation.</text>
</comment>
<feature type="binding site" evidence="11">
    <location>
        <position position="61"/>
    </location>
    <ligand>
        <name>FMN</name>
        <dbReference type="ChEBI" id="CHEBI:58210"/>
    </ligand>
</feature>
<dbReference type="SUPFAM" id="SSF51395">
    <property type="entry name" value="FMN-linked oxidoreductases"/>
    <property type="match status" value="1"/>
</dbReference>
<evidence type="ECO:0000256" key="7">
    <source>
        <dbReference type="ARBA" id="ARBA00022857"/>
    </source>
</evidence>
<keyword evidence="2 11" id="KW-0963">Cytoplasm</keyword>
<evidence type="ECO:0000256" key="11">
    <source>
        <dbReference type="HAMAP-Rule" id="MF_00354"/>
    </source>
</evidence>
<dbReference type="OrthoDB" id="371955at2157"/>